<gene>
    <name evidence="1" type="ORF">DPMN_145416</name>
</gene>
<accession>A0A9D4F5Y8</accession>
<comment type="caution">
    <text evidence="1">The sequence shown here is derived from an EMBL/GenBank/DDBJ whole genome shotgun (WGS) entry which is preliminary data.</text>
</comment>
<evidence type="ECO:0000313" key="2">
    <source>
        <dbReference type="Proteomes" id="UP000828390"/>
    </source>
</evidence>
<keyword evidence="2" id="KW-1185">Reference proteome</keyword>
<reference evidence="1" key="2">
    <citation type="submission" date="2020-11" db="EMBL/GenBank/DDBJ databases">
        <authorList>
            <person name="McCartney M.A."/>
            <person name="Auch B."/>
            <person name="Kono T."/>
            <person name="Mallez S."/>
            <person name="Becker A."/>
            <person name="Gohl D.M."/>
            <person name="Silverstein K.A.T."/>
            <person name="Koren S."/>
            <person name="Bechman K.B."/>
            <person name="Herman A."/>
            <person name="Abrahante J.E."/>
            <person name="Garbe J."/>
        </authorList>
    </citation>
    <scope>NUCLEOTIDE SEQUENCE</scope>
    <source>
        <strain evidence="1">Duluth1</strain>
        <tissue evidence="1">Whole animal</tissue>
    </source>
</reference>
<name>A0A9D4F5Y8_DREPO</name>
<sequence length="101" mass="11687">MSHNAGRTELVGRRKDFQWADYPCVYNDIIPLCELREGHMGVKEDVIWESQRRSYGGHIGSHMGVTEKVISEVKEVIWKVTKEVTEEVICEVTEQFMCKVT</sequence>
<protein>
    <submittedName>
        <fullName evidence="1">Uncharacterized protein</fullName>
    </submittedName>
</protein>
<organism evidence="1 2">
    <name type="scientific">Dreissena polymorpha</name>
    <name type="common">Zebra mussel</name>
    <name type="synonym">Mytilus polymorpha</name>
    <dbReference type="NCBI Taxonomy" id="45954"/>
    <lineage>
        <taxon>Eukaryota</taxon>
        <taxon>Metazoa</taxon>
        <taxon>Spiralia</taxon>
        <taxon>Lophotrochozoa</taxon>
        <taxon>Mollusca</taxon>
        <taxon>Bivalvia</taxon>
        <taxon>Autobranchia</taxon>
        <taxon>Heteroconchia</taxon>
        <taxon>Euheterodonta</taxon>
        <taxon>Imparidentia</taxon>
        <taxon>Neoheterodontei</taxon>
        <taxon>Myida</taxon>
        <taxon>Dreissenoidea</taxon>
        <taxon>Dreissenidae</taxon>
        <taxon>Dreissena</taxon>
    </lineage>
</organism>
<proteinExistence type="predicted"/>
<dbReference type="EMBL" id="JAIWYP010000007">
    <property type="protein sequence ID" value="KAH3791926.1"/>
    <property type="molecule type" value="Genomic_DNA"/>
</dbReference>
<reference evidence="1" key="1">
    <citation type="journal article" date="2019" name="bioRxiv">
        <title>The Genome of the Zebra Mussel, Dreissena polymorpha: A Resource for Invasive Species Research.</title>
        <authorList>
            <person name="McCartney M.A."/>
            <person name="Auch B."/>
            <person name="Kono T."/>
            <person name="Mallez S."/>
            <person name="Zhang Y."/>
            <person name="Obille A."/>
            <person name="Becker A."/>
            <person name="Abrahante J.E."/>
            <person name="Garbe J."/>
            <person name="Badalamenti J.P."/>
            <person name="Herman A."/>
            <person name="Mangelson H."/>
            <person name="Liachko I."/>
            <person name="Sullivan S."/>
            <person name="Sone E.D."/>
            <person name="Koren S."/>
            <person name="Silverstein K.A.T."/>
            <person name="Beckman K.B."/>
            <person name="Gohl D.M."/>
        </authorList>
    </citation>
    <scope>NUCLEOTIDE SEQUENCE</scope>
    <source>
        <strain evidence="1">Duluth1</strain>
        <tissue evidence="1">Whole animal</tissue>
    </source>
</reference>
<dbReference type="AlphaFoldDB" id="A0A9D4F5Y8"/>
<evidence type="ECO:0000313" key="1">
    <source>
        <dbReference type="EMBL" id="KAH3791926.1"/>
    </source>
</evidence>
<dbReference type="Proteomes" id="UP000828390">
    <property type="component" value="Unassembled WGS sequence"/>
</dbReference>